<dbReference type="STRING" id="53376.BST25_05345"/>
<evidence type="ECO:0000313" key="4">
    <source>
        <dbReference type="Proteomes" id="UP000192566"/>
    </source>
</evidence>
<reference evidence="3 4" key="1">
    <citation type="submission" date="2017-02" db="EMBL/GenBank/DDBJ databases">
        <title>The new phylogeny of genus Mycobacterium.</title>
        <authorList>
            <person name="Tortoli E."/>
            <person name="Trovato A."/>
            <person name="Cirillo D.M."/>
        </authorList>
    </citation>
    <scope>NUCLEOTIDE SEQUENCE [LARGE SCALE GENOMIC DNA]</scope>
    <source>
        <strain evidence="3 4">DSM 44471</strain>
    </source>
</reference>
<dbReference type="Proteomes" id="UP000192566">
    <property type="component" value="Unassembled WGS sequence"/>
</dbReference>
<keyword evidence="1" id="KW-0732">Signal</keyword>
<protein>
    <recommendedName>
        <fullName evidence="2">CDGP domain-containing protein</fullName>
    </recommendedName>
</protein>
<evidence type="ECO:0000256" key="1">
    <source>
        <dbReference type="SAM" id="SignalP"/>
    </source>
</evidence>
<dbReference type="InterPro" id="IPR056271">
    <property type="entry name" value="CDGP_dom"/>
</dbReference>
<gene>
    <name evidence="3" type="ORF">BST25_05345</name>
</gene>
<accession>A0A1X0DSP1</accession>
<feature type="domain" description="CDGP" evidence="2">
    <location>
        <begin position="31"/>
        <end position="99"/>
    </location>
</feature>
<dbReference type="EMBL" id="MVHR01000005">
    <property type="protein sequence ID" value="ORA75357.1"/>
    <property type="molecule type" value="Genomic_DNA"/>
</dbReference>
<feature type="chain" id="PRO_5012597264" description="CDGP domain-containing protein" evidence="1">
    <location>
        <begin position="28"/>
        <end position="99"/>
    </location>
</feature>
<proteinExistence type="predicted"/>
<keyword evidence="4" id="KW-1185">Reference proteome</keyword>
<name>A0A1X0DSP1_MYCHE</name>
<dbReference type="OrthoDB" id="4735804at2"/>
<dbReference type="PROSITE" id="PS51257">
    <property type="entry name" value="PROKAR_LIPOPROTEIN"/>
    <property type="match status" value="1"/>
</dbReference>
<dbReference type="RefSeq" id="WP_142272510.1">
    <property type="nucleotide sequence ID" value="NZ_AP022615.1"/>
</dbReference>
<comment type="caution">
    <text evidence="3">The sequence shown here is derived from an EMBL/GenBank/DDBJ whole genome shotgun (WGS) entry which is preliminary data.</text>
</comment>
<evidence type="ECO:0000259" key="2">
    <source>
        <dbReference type="Pfam" id="PF24238"/>
    </source>
</evidence>
<feature type="signal peptide" evidence="1">
    <location>
        <begin position="1"/>
        <end position="27"/>
    </location>
</feature>
<evidence type="ECO:0000313" key="3">
    <source>
        <dbReference type="EMBL" id="ORA75357.1"/>
    </source>
</evidence>
<dbReference type="AlphaFoldDB" id="A0A1X0DSP1"/>
<sequence>MKSVMAGLAASAMVGGLVGVGVGLAPAASAGCQSTAPFESYCDFPVQPNGSWQRCHEQPGGPISDGRVLGEAAPLEECFRVDPSLPWPDNDVGPHYHID</sequence>
<organism evidence="3 4">
    <name type="scientific">Mycobacterium heidelbergense</name>
    <dbReference type="NCBI Taxonomy" id="53376"/>
    <lineage>
        <taxon>Bacteria</taxon>
        <taxon>Bacillati</taxon>
        <taxon>Actinomycetota</taxon>
        <taxon>Actinomycetes</taxon>
        <taxon>Mycobacteriales</taxon>
        <taxon>Mycobacteriaceae</taxon>
        <taxon>Mycobacterium</taxon>
        <taxon>Mycobacterium simiae complex</taxon>
    </lineage>
</organism>
<dbReference type="Pfam" id="PF24238">
    <property type="entry name" value="CDGP"/>
    <property type="match status" value="1"/>
</dbReference>